<dbReference type="AlphaFoldDB" id="A0A5A7Q1T4"/>
<accession>A0A5A7Q1T4</accession>
<name>A0A5A7Q1T4_STRAF</name>
<dbReference type="GO" id="GO:0016567">
    <property type="term" value="P:protein ubiquitination"/>
    <property type="evidence" value="ECO:0007669"/>
    <property type="project" value="InterPro"/>
</dbReference>
<reference evidence="2" key="1">
    <citation type="journal article" date="2019" name="Curr. Biol.">
        <title>Genome Sequence of Striga asiatica Provides Insight into the Evolution of Plant Parasitism.</title>
        <authorList>
            <person name="Yoshida S."/>
            <person name="Kim S."/>
            <person name="Wafula E.K."/>
            <person name="Tanskanen J."/>
            <person name="Kim Y.M."/>
            <person name="Honaas L."/>
            <person name="Yang Z."/>
            <person name="Spallek T."/>
            <person name="Conn C.E."/>
            <person name="Ichihashi Y."/>
            <person name="Cheong K."/>
            <person name="Cui S."/>
            <person name="Der J.P."/>
            <person name="Gundlach H."/>
            <person name="Jiao Y."/>
            <person name="Hori C."/>
            <person name="Ishida J.K."/>
            <person name="Kasahara H."/>
            <person name="Kiba T."/>
            <person name="Kim M.S."/>
            <person name="Koo N."/>
            <person name="Laohavisit A."/>
            <person name="Lee Y.H."/>
            <person name="Lumba S."/>
            <person name="McCourt P."/>
            <person name="Mortimer J.C."/>
            <person name="Mutuku J.M."/>
            <person name="Nomura T."/>
            <person name="Sasaki-Sekimoto Y."/>
            <person name="Seto Y."/>
            <person name="Wang Y."/>
            <person name="Wakatake T."/>
            <person name="Sakakibara H."/>
            <person name="Demura T."/>
            <person name="Yamaguchi S."/>
            <person name="Yoneyama K."/>
            <person name="Manabe R.I."/>
            <person name="Nelson D.C."/>
            <person name="Schulman A.H."/>
            <person name="Timko M.P."/>
            <person name="dePamphilis C.W."/>
            <person name="Choi D."/>
            <person name="Shirasu K."/>
        </authorList>
    </citation>
    <scope>NUCLEOTIDE SEQUENCE [LARGE SCALE GENOMIC DNA]</scope>
    <source>
        <strain evidence="2">cv. UVA1</strain>
    </source>
</reference>
<protein>
    <submittedName>
        <fullName evidence="1">BTB-POZ and MATH domain protein</fullName>
    </submittedName>
</protein>
<sequence>MDSAEQEIIVSEMEPKVFKVSMLHFIYRDALVEDDLIASSCCSSPLISDTLTVTLLAAADRMLHFIYRDALVEDYLIASSCCSSPLISHTLTAKLLAAADRYDFE</sequence>
<dbReference type="PANTHER" id="PTHR26379">
    <property type="entry name" value="BTB/POZ AND MATH DOMAIN-CONTAINING PROTEIN 1"/>
    <property type="match status" value="1"/>
</dbReference>
<evidence type="ECO:0000313" key="1">
    <source>
        <dbReference type="EMBL" id="GER38798.1"/>
    </source>
</evidence>
<gene>
    <name evidence="1" type="ORF">STAS_15339</name>
</gene>
<dbReference type="Proteomes" id="UP000325081">
    <property type="component" value="Unassembled WGS sequence"/>
</dbReference>
<evidence type="ECO:0000313" key="2">
    <source>
        <dbReference type="Proteomes" id="UP000325081"/>
    </source>
</evidence>
<dbReference type="InterPro" id="IPR045005">
    <property type="entry name" value="BPM1-6"/>
</dbReference>
<dbReference type="OrthoDB" id="1742736at2759"/>
<proteinExistence type="predicted"/>
<organism evidence="1 2">
    <name type="scientific">Striga asiatica</name>
    <name type="common">Asiatic witchweed</name>
    <name type="synonym">Buchnera asiatica</name>
    <dbReference type="NCBI Taxonomy" id="4170"/>
    <lineage>
        <taxon>Eukaryota</taxon>
        <taxon>Viridiplantae</taxon>
        <taxon>Streptophyta</taxon>
        <taxon>Embryophyta</taxon>
        <taxon>Tracheophyta</taxon>
        <taxon>Spermatophyta</taxon>
        <taxon>Magnoliopsida</taxon>
        <taxon>eudicotyledons</taxon>
        <taxon>Gunneridae</taxon>
        <taxon>Pentapetalae</taxon>
        <taxon>asterids</taxon>
        <taxon>lamiids</taxon>
        <taxon>Lamiales</taxon>
        <taxon>Orobanchaceae</taxon>
        <taxon>Buchnereae</taxon>
        <taxon>Striga</taxon>
    </lineage>
</organism>
<comment type="caution">
    <text evidence="1">The sequence shown here is derived from an EMBL/GenBank/DDBJ whole genome shotgun (WGS) entry which is preliminary data.</text>
</comment>
<keyword evidence="2" id="KW-1185">Reference proteome</keyword>
<dbReference type="EMBL" id="BKCP01005517">
    <property type="protein sequence ID" value="GER38798.1"/>
    <property type="molecule type" value="Genomic_DNA"/>
</dbReference>
<dbReference type="PANTHER" id="PTHR26379:SF229">
    <property type="entry name" value="BTB_POZ AND MATH DOMAIN-CONTAINING PROTEIN 5-RELATED"/>
    <property type="match status" value="1"/>
</dbReference>